<evidence type="ECO:0000313" key="1">
    <source>
        <dbReference type="EMBL" id="NSL50441.1"/>
    </source>
</evidence>
<dbReference type="AlphaFoldDB" id="A0A8J8GC37"/>
<evidence type="ECO:0000313" key="2">
    <source>
        <dbReference type="Proteomes" id="UP000625804"/>
    </source>
</evidence>
<reference evidence="1" key="1">
    <citation type="submission" date="2020-06" db="EMBL/GenBank/DDBJ databases">
        <title>A novel thermopfilic bacterium from Erzurum, Turkey.</title>
        <authorList>
            <person name="Adiguzel A."/>
            <person name="Ay H."/>
            <person name="Baltaci M.O."/>
        </authorList>
    </citation>
    <scope>NUCLEOTIDE SEQUENCE</scope>
    <source>
        <strain evidence="1">P2</strain>
    </source>
</reference>
<sequence length="93" mass="10846">MTTFNYDELLEAYKSLGKNRILATEHDAEATLKKTIMKELKDENSHPRVRTTPHVKFYLGTKRILNANLDPVVKIQLLQVYTSLMEQLLQEKQ</sequence>
<organism evidence="1 2">
    <name type="scientific">Calidifontibacillus erzurumensis</name>
    <dbReference type="NCBI Taxonomy" id="2741433"/>
    <lineage>
        <taxon>Bacteria</taxon>
        <taxon>Bacillati</taxon>
        <taxon>Bacillota</taxon>
        <taxon>Bacilli</taxon>
        <taxon>Bacillales</taxon>
        <taxon>Bacillaceae</taxon>
        <taxon>Calidifontibacillus/Schinkia group</taxon>
        <taxon>Calidifontibacillus</taxon>
    </lineage>
</organism>
<comment type="caution">
    <text evidence="1">The sequence shown here is derived from an EMBL/GenBank/DDBJ whole genome shotgun (WGS) entry which is preliminary data.</text>
</comment>
<dbReference type="Proteomes" id="UP000625804">
    <property type="component" value="Unassembled WGS sequence"/>
</dbReference>
<dbReference type="EMBL" id="JABTTE010000001">
    <property type="protein sequence ID" value="NSL50441.1"/>
    <property type="molecule type" value="Genomic_DNA"/>
</dbReference>
<dbReference type="RefSeq" id="WP_173729624.1">
    <property type="nucleotide sequence ID" value="NZ_JABTTE010000001.1"/>
</dbReference>
<name>A0A8J8GC37_9BACI</name>
<gene>
    <name evidence="1" type="ORF">HR057_01540</name>
</gene>
<accession>A0A8J8GC37</accession>
<proteinExistence type="predicted"/>
<keyword evidence="2" id="KW-1185">Reference proteome</keyword>
<protein>
    <submittedName>
        <fullName evidence="1">Uncharacterized protein</fullName>
    </submittedName>
</protein>